<sequence>MVAPGLHRAIASATSPFGGFPAAEALRSLEVYLSDSRSTDTVYESLINRACTEPLSAALVERVLTLLKACVLRFPPSLEQQQRLDEFAAQAAEAEAVTPAGRRAAGYLRACLRQLRGDGGRGMTASRGSMGNLSGGGSTGNLRSLWGRSTESLTKLADTRGLRDSGRRSAAEGAGAVENGSSTGPALSPSGAGPTGGGAWPPRVPAWMQGTEGPSELAAGGRGWEELGVPAGQAPSGPAEPAWAVPSRPLLLPPPPPGATAARAQGWLQHLPDLAPRPAPVTPGPGSPPPAAPAAPVTLEAIHVCVLDLEPYDMGRHLMELLREARAEAQQASTPVPQAQGRAAARAAASAAGDRPGGAHGGGGAGAHRGLANRRAAARAPARLLFHHPPYNRSEPLPMLEGDVAVVVEAVCGVRAAGALGPGGTVAAAAARAADEAAAAAGLESAVQEGMWAAAFDEEPELAQMCGSILMKLLVDLWLRAGPVPSYTLVLRMLRAALRSPQHATRARAFDVLYNLSLHGAMLRGAAEEAALAAAAVAGAGAGGAQMPWQVCASAPVSPFTSAGGGLTPPPPPRPPASPSPFAPPSAPTPTPAAPRHVPSHSLGLGGSGLLDSHNSMSAHAATIAALGGKGSATGVGAGFGSGSGAGAAAGTGSAATGAGAGAGAGMGPPPLTPVTPVGRGSRTAEGEPSGAGVMTSSGGAGAGGGADGFSRWLRALLFQLLCDLTEAAEPAEAVWAAALGATSQLCTHGGCWVAARVAALPPQALAGLLRAALNLGWSAELYAALLGLLPQVLLPQAAAAAASAAAAAGGGPGGNARAGRPATAFAAPSAHDAAATDGAAGGSVAARLAAFGGLPELLHHFMRAPTPDSRAAALTALAYACCPSPGGGGPGGMGALGSPQRPTPGSGAGGGAGGGGGGASPAGSREGGPAAVLALLSGLHLDSACLALRAALQRPWPGMSSRLADVLASAAVSPDPLAPAAPALTLSSAAAAAAATLPAGVASPIAARALLRPLLEALEAACEGSMAPPESGELRQHMETTLAHIGGPSGGPGAPKGAAVAAAWHAFKAVCSEESAEDRQAAIHWLHRLLAAAVRASQGQVLNLSPLALKTAPDALKASAAAAPATAAAAAAAQPWSLALADALLHVVREAPLGCELLLAAIGRLAADAKAAAAAAAGGPDAPLSPRLGLAGLAGVGGGADAAQAACRVVMSLYYVALQWVLQCGSAEARLPAVVELADTVLAALLQPPPTAAGLAAAAAAAAADGADGSGDSVSGGADRPPLPPPRIGSGAVGGASFRGGGAAAAPAVSSAAAAAASAAAAVEALGGGLLVSQQLLAGLLAFDADALAVTPPELLVVLLQQAAAARSGDEAAAAAAAFSSAHPNLVSSSADADGGGKPGGGGEGGFKSARRGFLGRPCAVAGGSPYAAGVLGRKAAAGAAGQGAMAAGLAGAAVGPWRDDSQDRRLALLLLLIARCSLDPEAFARYSLSHVVRAQLACEDLRCRYYAGVYLLKHWMLNQHDKYWRSLRHVLGTAQQLNDERLLDNPYLQVAAMLNVDVA</sequence>
<dbReference type="EMBL" id="JAEHOE010000054">
    <property type="protein sequence ID" value="KAG2491355.1"/>
    <property type="molecule type" value="Genomic_DNA"/>
</dbReference>
<feature type="compositionally biased region" description="Basic and acidic residues" evidence="1">
    <location>
        <begin position="157"/>
        <end position="170"/>
    </location>
</feature>
<organism evidence="2 3">
    <name type="scientific">Edaphochlamys debaryana</name>
    <dbReference type="NCBI Taxonomy" id="47281"/>
    <lineage>
        <taxon>Eukaryota</taxon>
        <taxon>Viridiplantae</taxon>
        <taxon>Chlorophyta</taxon>
        <taxon>core chlorophytes</taxon>
        <taxon>Chlorophyceae</taxon>
        <taxon>CS clade</taxon>
        <taxon>Chlamydomonadales</taxon>
        <taxon>Chlamydomonadales incertae sedis</taxon>
        <taxon>Edaphochlamys</taxon>
    </lineage>
</organism>
<feature type="compositionally biased region" description="Low complexity" evidence="1">
    <location>
        <begin position="171"/>
        <end position="192"/>
    </location>
</feature>
<feature type="region of interest" description="Disordered" evidence="1">
    <location>
        <begin position="644"/>
        <end position="700"/>
    </location>
</feature>
<reference evidence="2" key="1">
    <citation type="journal article" date="2020" name="bioRxiv">
        <title>Comparative genomics of Chlamydomonas.</title>
        <authorList>
            <person name="Craig R.J."/>
            <person name="Hasan A.R."/>
            <person name="Ness R.W."/>
            <person name="Keightley P.D."/>
        </authorList>
    </citation>
    <scope>NUCLEOTIDE SEQUENCE</scope>
    <source>
        <strain evidence="2">CCAP 11/70</strain>
    </source>
</reference>
<feature type="compositionally biased region" description="Pro residues" evidence="1">
    <location>
        <begin position="568"/>
        <end position="593"/>
    </location>
</feature>
<dbReference type="PANTHER" id="PTHR34958:SF1">
    <property type="entry name" value="ARMADILLO-LIKE HELICAL DOMAIN-CONTAINING PROTEIN"/>
    <property type="match status" value="1"/>
</dbReference>
<feature type="compositionally biased region" description="Low complexity" evidence="1">
    <location>
        <begin position="339"/>
        <end position="354"/>
    </location>
</feature>
<dbReference type="OrthoDB" id="535174at2759"/>
<feature type="region of interest" description="Disordered" evidence="1">
    <location>
        <begin position="329"/>
        <end position="373"/>
    </location>
</feature>
<feature type="region of interest" description="Disordered" evidence="1">
    <location>
        <begin position="892"/>
        <end position="925"/>
    </location>
</feature>
<comment type="caution">
    <text evidence="2">The sequence shown here is derived from an EMBL/GenBank/DDBJ whole genome shotgun (WGS) entry which is preliminary data.</text>
</comment>
<feature type="compositionally biased region" description="Gly residues" evidence="1">
    <location>
        <begin position="355"/>
        <end position="367"/>
    </location>
</feature>
<feature type="region of interest" description="Disordered" evidence="1">
    <location>
        <begin position="562"/>
        <end position="609"/>
    </location>
</feature>
<evidence type="ECO:0000256" key="1">
    <source>
        <dbReference type="SAM" id="MobiDB-lite"/>
    </source>
</evidence>
<keyword evidence="3" id="KW-1185">Reference proteome</keyword>
<dbReference type="Proteomes" id="UP000612055">
    <property type="component" value="Unassembled WGS sequence"/>
</dbReference>
<name>A0A835XWW8_9CHLO</name>
<dbReference type="PANTHER" id="PTHR34958">
    <property type="entry name" value="CONDITIONAL LOSS-OF-GROWTH 1"/>
    <property type="match status" value="1"/>
</dbReference>
<evidence type="ECO:0000313" key="3">
    <source>
        <dbReference type="Proteomes" id="UP000612055"/>
    </source>
</evidence>
<gene>
    <name evidence="2" type="ORF">HYH03_010354</name>
</gene>
<protein>
    <submittedName>
        <fullName evidence="2">Uncharacterized protein</fullName>
    </submittedName>
</protein>
<feature type="region of interest" description="Disordered" evidence="1">
    <location>
        <begin position="119"/>
        <end position="226"/>
    </location>
</feature>
<feature type="compositionally biased region" description="Pro residues" evidence="1">
    <location>
        <begin position="275"/>
        <end position="293"/>
    </location>
</feature>
<accession>A0A835XWW8</accession>
<feature type="compositionally biased region" description="Gly residues" evidence="1">
    <location>
        <begin position="907"/>
        <end position="921"/>
    </location>
</feature>
<feature type="region of interest" description="Disordered" evidence="1">
    <location>
        <begin position="272"/>
        <end position="293"/>
    </location>
</feature>
<evidence type="ECO:0000313" key="2">
    <source>
        <dbReference type="EMBL" id="KAG2491355.1"/>
    </source>
</evidence>
<feature type="region of interest" description="Disordered" evidence="1">
    <location>
        <begin position="1271"/>
        <end position="1292"/>
    </location>
</feature>
<proteinExistence type="predicted"/>